<dbReference type="EMBL" id="FOYO01000001">
    <property type="protein sequence ID" value="SFR57872.1"/>
    <property type="molecule type" value="Genomic_DNA"/>
</dbReference>
<reference evidence="2" key="1">
    <citation type="submission" date="2016-10" db="EMBL/GenBank/DDBJ databases">
        <authorList>
            <person name="Varghese N."/>
            <person name="Submissions S."/>
        </authorList>
    </citation>
    <scope>NUCLEOTIDE SEQUENCE [LARGE SCALE GENOMIC DNA]</scope>
    <source>
        <strain evidence="2">DSM 26921</strain>
    </source>
</reference>
<evidence type="ECO:0000313" key="2">
    <source>
        <dbReference type="Proteomes" id="UP000199658"/>
    </source>
</evidence>
<organism evidence="1 2">
    <name type="scientific">Litoreibacter janthinus</name>
    <dbReference type="NCBI Taxonomy" id="670154"/>
    <lineage>
        <taxon>Bacteria</taxon>
        <taxon>Pseudomonadati</taxon>
        <taxon>Pseudomonadota</taxon>
        <taxon>Alphaproteobacteria</taxon>
        <taxon>Rhodobacterales</taxon>
        <taxon>Roseobacteraceae</taxon>
        <taxon>Litoreibacter</taxon>
    </lineage>
</organism>
<accession>A0A1I6HTU0</accession>
<dbReference type="AlphaFoldDB" id="A0A1I6HTU0"/>
<gene>
    <name evidence="1" type="ORF">SAMN04488002_3429</name>
</gene>
<name>A0A1I6HTU0_9RHOB</name>
<proteinExistence type="predicted"/>
<dbReference type="Proteomes" id="UP000199658">
    <property type="component" value="Unassembled WGS sequence"/>
</dbReference>
<keyword evidence="2" id="KW-1185">Reference proteome</keyword>
<protein>
    <submittedName>
        <fullName evidence="1">Uncharacterized protein</fullName>
    </submittedName>
</protein>
<dbReference type="OrthoDB" id="5526731at2"/>
<sequence>MPELNLPNTILSTVHDFTNILYGFRFLEFAHAKNSFFGRKISISRKTELPENTEAFPFSDKVDALRFLRSAKNQGRNMQVFRKVLHAESYCSPLYQLDDQQVLRVLSGLIYARRIILYDFEPRDMAERVSSGGDFSAFVEAKPRQRREPPRIVRQRRRPDQIMADIPVLVPEDIADAKRTWIEIQLIGEDDMPIANANYVLSGPGKHIVIRGTLDSDGLARHEKLMPGNYQVNFPELDKDAWEVV</sequence>
<dbReference type="STRING" id="670154.SAMN04488002_3429"/>
<evidence type="ECO:0000313" key="1">
    <source>
        <dbReference type="EMBL" id="SFR57872.1"/>
    </source>
</evidence>
<dbReference type="RefSeq" id="WP_090219266.1">
    <property type="nucleotide sequence ID" value="NZ_FOYO01000001.1"/>
</dbReference>